<dbReference type="Gene3D" id="1.25.40.10">
    <property type="entry name" value="Tetratricopeptide repeat domain"/>
    <property type="match status" value="2"/>
</dbReference>
<gene>
    <name evidence="3" type="ORF">BDV96DRAFT_539778</name>
</gene>
<dbReference type="SMART" id="SM00028">
    <property type="entry name" value="TPR"/>
    <property type="match status" value="3"/>
</dbReference>
<dbReference type="OrthoDB" id="6161812at2759"/>
<reference evidence="3" key="1">
    <citation type="journal article" date="2020" name="Stud. Mycol.">
        <title>101 Dothideomycetes genomes: a test case for predicting lifestyles and emergence of pathogens.</title>
        <authorList>
            <person name="Haridas S."/>
            <person name="Albert R."/>
            <person name="Binder M."/>
            <person name="Bloem J."/>
            <person name="Labutti K."/>
            <person name="Salamov A."/>
            <person name="Andreopoulos B."/>
            <person name="Baker S."/>
            <person name="Barry K."/>
            <person name="Bills G."/>
            <person name="Bluhm B."/>
            <person name="Cannon C."/>
            <person name="Castanera R."/>
            <person name="Culley D."/>
            <person name="Daum C."/>
            <person name="Ezra D."/>
            <person name="Gonzalez J."/>
            <person name="Henrissat B."/>
            <person name="Kuo A."/>
            <person name="Liang C."/>
            <person name="Lipzen A."/>
            <person name="Lutzoni F."/>
            <person name="Magnuson J."/>
            <person name="Mondo S."/>
            <person name="Nolan M."/>
            <person name="Ohm R."/>
            <person name="Pangilinan J."/>
            <person name="Park H.-J."/>
            <person name="Ramirez L."/>
            <person name="Alfaro M."/>
            <person name="Sun H."/>
            <person name="Tritt A."/>
            <person name="Yoshinaga Y."/>
            <person name="Zwiers L.-H."/>
            <person name="Turgeon B."/>
            <person name="Goodwin S."/>
            <person name="Spatafora J."/>
            <person name="Crous P."/>
            <person name="Grigoriev I."/>
        </authorList>
    </citation>
    <scope>NUCLEOTIDE SEQUENCE</scope>
    <source>
        <strain evidence="3">CBS 627.86</strain>
    </source>
</reference>
<dbReference type="PANTHER" id="PTHR35205">
    <property type="entry name" value="NB-ARC AND TPR DOMAIN PROTEIN"/>
    <property type="match status" value="1"/>
</dbReference>
<feature type="region of interest" description="Disordered" evidence="1">
    <location>
        <begin position="338"/>
        <end position="360"/>
    </location>
</feature>
<dbReference type="PANTHER" id="PTHR35205:SF1">
    <property type="entry name" value="ZU5 DOMAIN-CONTAINING PROTEIN"/>
    <property type="match status" value="1"/>
</dbReference>
<evidence type="ECO:0000313" key="3">
    <source>
        <dbReference type="EMBL" id="KAF2120075.1"/>
    </source>
</evidence>
<dbReference type="InterPro" id="IPR056681">
    <property type="entry name" value="DUF7779"/>
</dbReference>
<dbReference type="Proteomes" id="UP000799770">
    <property type="component" value="Unassembled WGS sequence"/>
</dbReference>
<dbReference type="AlphaFoldDB" id="A0A6A5ZLB1"/>
<sequence length="1138" mass="128234">MHRRRDTDTRHAEKHLRNQSSLTGNTSFAPSALNLSNVVSLGPRQDSRVEPNVIAVPGYCTPNVDSWGMRHELEQAALPVDRLSKLHVYTYNASYGASEEFTWQNFLHAGSDLAEELARLVTEFPQRPIILIAHSLGGVLLKKALLLAHQNVQDPRFKLVVDCLSGILFMGTPHASISDEDTLLRHNQVLYGCAKIALQKQASRLPRNDVFQLANLAAAFEQIARIPLLSVFEFTGSRSGVPRLFGKKSKALVDQEFATISTQSERLLGVHLNHSELCKLPMLKNDTYSARDFLRSLFEDVAVNQRWAGPSDASNALEIPASNPLNPLNLAPIEPHRVERPPSIASGKKSHANKSYPQSSLKLPPRLHLISNTGMNTLIDTKKSRLPCFTVPQYPNRDFVGRQDVLETMDKYLLPSGKLGSSNMQGTRLFALCGMGGIGKTDLAVEYAHYRRDKFAAIFWLEAGGVSQLVSDFGRIATHLGLQTDDEAGNLESGIEVAKAWLAKPRDSADGNLDNWLLIFDNADNLDIITDYVPYHGNGSILVTSRDPFAKEHFFNNGSGIDLEPLSTTESATLLRKLVTKPEHAATTDEEDASVELANHLAGLPLAMTQMAGLIRRRHLSIREFVSLYANDARYAEIHDVGNPVQKSRYRYTLATAYDFQGITPNATSLLQLLAFMNPDRVQEYIFFNAQGKAGHFRQHWTASDFESARYELLASSIIKRNIHKKELWIHRVVQAEIRTRIDEHSRYSIFKEAVSLLAKVWLTGDLCSQQVKRWEVCEELLPHIERFYQLHIEYADAWDSFEGSITFPSLLNEAALYLHERGFSHEGKLYLHLALSLCEQANITQEPLISDIHLTMGALCNETNDAQSCLEHNTQCLAIRKAEAEKGNAPDLRLAFAHSQMGIAYMMVRKFALATEYFKQSVEMLKSIEVDPDEFGFPSCNLGLAFWVQGELDDADTTLTDLLAQREALHGKLDKSSYKTGRVLQALGNVRASKATRAETENDSVTAERLWDESFAIHTDCLKQYESTLGRFNHRTADACHKLAEHHIRRKEHTLAQIYLDRALSIWGDRQWYKNESARSSFLRGIHLMSFGDDENFELGTRWIERAKVLRKEILPEEEKRELDTVDFDDLVCFWSI</sequence>
<dbReference type="SUPFAM" id="SSF53474">
    <property type="entry name" value="alpha/beta-Hydrolases"/>
    <property type="match status" value="1"/>
</dbReference>
<dbReference type="SUPFAM" id="SSF52540">
    <property type="entry name" value="P-loop containing nucleoside triphosphate hydrolases"/>
    <property type="match status" value="1"/>
</dbReference>
<evidence type="ECO:0000256" key="1">
    <source>
        <dbReference type="SAM" id="MobiDB-lite"/>
    </source>
</evidence>
<protein>
    <submittedName>
        <fullName evidence="3">Tetratricopeptide repeat domain-containing protein</fullName>
    </submittedName>
</protein>
<dbReference type="Gene3D" id="3.40.50.300">
    <property type="entry name" value="P-loop containing nucleotide triphosphate hydrolases"/>
    <property type="match status" value="1"/>
</dbReference>
<keyword evidence="4" id="KW-1185">Reference proteome</keyword>
<dbReference type="InterPro" id="IPR019734">
    <property type="entry name" value="TPR_rpt"/>
</dbReference>
<feature type="compositionally biased region" description="Basic and acidic residues" evidence="1">
    <location>
        <begin position="1"/>
        <end position="11"/>
    </location>
</feature>
<dbReference type="Pfam" id="PF25000">
    <property type="entry name" value="DUF7779"/>
    <property type="match status" value="1"/>
</dbReference>
<proteinExistence type="predicted"/>
<accession>A0A6A5ZLB1</accession>
<dbReference type="SUPFAM" id="SSF48452">
    <property type="entry name" value="TPR-like"/>
    <property type="match status" value="2"/>
</dbReference>
<evidence type="ECO:0000313" key="4">
    <source>
        <dbReference type="Proteomes" id="UP000799770"/>
    </source>
</evidence>
<feature type="domain" description="DUF7779" evidence="2">
    <location>
        <begin position="659"/>
        <end position="745"/>
    </location>
</feature>
<dbReference type="InterPro" id="IPR029058">
    <property type="entry name" value="AB_hydrolase_fold"/>
</dbReference>
<name>A0A6A5ZLB1_9PLEO</name>
<dbReference type="Gene3D" id="3.40.50.1820">
    <property type="entry name" value="alpha/beta hydrolase"/>
    <property type="match status" value="1"/>
</dbReference>
<dbReference type="EMBL" id="ML977314">
    <property type="protein sequence ID" value="KAF2120075.1"/>
    <property type="molecule type" value="Genomic_DNA"/>
</dbReference>
<feature type="region of interest" description="Disordered" evidence="1">
    <location>
        <begin position="1"/>
        <end position="27"/>
    </location>
</feature>
<dbReference type="InterPro" id="IPR027417">
    <property type="entry name" value="P-loop_NTPase"/>
</dbReference>
<dbReference type="GO" id="GO:0043531">
    <property type="term" value="F:ADP binding"/>
    <property type="evidence" value="ECO:0007669"/>
    <property type="project" value="InterPro"/>
</dbReference>
<organism evidence="3 4">
    <name type="scientific">Lophiotrema nucula</name>
    <dbReference type="NCBI Taxonomy" id="690887"/>
    <lineage>
        <taxon>Eukaryota</taxon>
        <taxon>Fungi</taxon>
        <taxon>Dikarya</taxon>
        <taxon>Ascomycota</taxon>
        <taxon>Pezizomycotina</taxon>
        <taxon>Dothideomycetes</taxon>
        <taxon>Pleosporomycetidae</taxon>
        <taxon>Pleosporales</taxon>
        <taxon>Lophiotremataceae</taxon>
        <taxon>Lophiotrema</taxon>
    </lineage>
</organism>
<evidence type="ECO:0000259" key="2">
    <source>
        <dbReference type="Pfam" id="PF25000"/>
    </source>
</evidence>
<feature type="compositionally biased region" description="Polar residues" evidence="1">
    <location>
        <begin position="18"/>
        <end position="27"/>
    </location>
</feature>
<dbReference type="InterPro" id="IPR011990">
    <property type="entry name" value="TPR-like_helical_dom_sf"/>
</dbReference>